<dbReference type="AlphaFoldDB" id="A0A7I8L0N4"/>
<dbReference type="Pfam" id="PF14968">
    <property type="entry name" value="CCDC84"/>
    <property type="match status" value="2"/>
</dbReference>
<dbReference type="Proteomes" id="UP000663760">
    <property type="component" value="Chromosome 9"/>
</dbReference>
<organism evidence="1 2">
    <name type="scientific">Spirodela intermedia</name>
    <name type="common">Intermediate duckweed</name>
    <dbReference type="NCBI Taxonomy" id="51605"/>
    <lineage>
        <taxon>Eukaryota</taxon>
        <taxon>Viridiplantae</taxon>
        <taxon>Streptophyta</taxon>
        <taxon>Embryophyta</taxon>
        <taxon>Tracheophyta</taxon>
        <taxon>Spermatophyta</taxon>
        <taxon>Magnoliopsida</taxon>
        <taxon>Liliopsida</taxon>
        <taxon>Araceae</taxon>
        <taxon>Lemnoideae</taxon>
        <taxon>Spirodela</taxon>
    </lineage>
</organism>
<evidence type="ECO:0000313" key="2">
    <source>
        <dbReference type="Proteomes" id="UP000663760"/>
    </source>
</evidence>
<dbReference type="InterPro" id="IPR028015">
    <property type="entry name" value="CCDC84-like"/>
</dbReference>
<gene>
    <name evidence="1" type="ORF">SI8410_09013546</name>
</gene>
<sequence length="374" mass="42358">MKPTGADGKGKREATAAPFEFCKVCNLNHNQGRRHRYFPNHVKALSRFLSRFQDKLSELRFFLKNPSPLRPDHAALNRLWCVFCDTEVVELESSFVCCNAIYHLASSEHLKKLKNFLWKYGGGMDRVSSFIISEVDLLKWEKKCEASKIAHPILCDVSIGGPMSSKDIHNDFSCKNKNTSVDNSVLSFEQTISPGVPPLQSDTIDVKTRLLVNDVEVPACSSSNSHEAYVGRDMHPPWLEDNENVDLIPGDKKVLSLNTSVKGGASRKLNPKRVGAAWAEKRRVELEMEKSGQMVASDYDDNWLPNFGRVWQDGTRKDSRKEFEREKYQSCDADLEVSIKLQPYISKRMMVTSDVFSGTLRCLLRGEAEIGCFR</sequence>
<dbReference type="OrthoDB" id="1892805at2759"/>
<evidence type="ECO:0000313" key="1">
    <source>
        <dbReference type="EMBL" id="CAA7402868.1"/>
    </source>
</evidence>
<dbReference type="EMBL" id="LR746272">
    <property type="protein sequence ID" value="CAA7402868.1"/>
    <property type="molecule type" value="Genomic_DNA"/>
</dbReference>
<reference evidence="1" key="1">
    <citation type="submission" date="2020-02" db="EMBL/GenBank/DDBJ databases">
        <authorList>
            <person name="Scholz U."/>
            <person name="Mascher M."/>
            <person name="Fiebig A."/>
        </authorList>
    </citation>
    <scope>NUCLEOTIDE SEQUENCE</scope>
</reference>
<dbReference type="PANTHER" id="PTHR31198:SF1">
    <property type="entry name" value="CENTROSOMAL AT-AC SPLICING FACTOR"/>
    <property type="match status" value="1"/>
</dbReference>
<proteinExistence type="predicted"/>
<name>A0A7I8L0N4_SPIIN</name>
<protein>
    <submittedName>
        <fullName evidence="1">Uncharacterized protein</fullName>
    </submittedName>
</protein>
<accession>A0A7I8L0N4</accession>
<keyword evidence="2" id="KW-1185">Reference proteome</keyword>
<dbReference type="PANTHER" id="PTHR31198">
    <property type="entry name" value="COILED-COIL DOMAIN-CONTAINING PROTEIN 84"/>
    <property type="match status" value="1"/>
</dbReference>